<dbReference type="GO" id="GO:0005829">
    <property type="term" value="C:cytosol"/>
    <property type="evidence" value="ECO:0007669"/>
    <property type="project" value="UniProtKB-ARBA"/>
</dbReference>
<dbReference type="Proteomes" id="UP000264589">
    <property type="component" value="Unassembled WGS sequence"/>
</dbReference>
<dbReference type="RefSeq" id="WP_116391273.1">
    <property type="nucleotide sequence ID" value="NZ_JBETIA010000009.1"/>
</dbReference>
<dbReference type="Pfam" id="PF00313">
    <property type="entry name" value="CSD"/>
    <property type="match status" value="2"/>
</dbReference>
<dbReference type="InterPro" id="IPR002059">
    <property type="entry name" value="CSP_DNA-bd"/>
</dbReference>
<dbReference type="PANTHER" id="PTHR11544">
    <property type="entry name" value="COLD SHOCK DOMAIN CONTAINING PROTEINS"/>
    <property type="match status" value="1"/>
</dbReference>
<dbReference type="PRINTS" id="PR00050">
    <property type="entry name" value="COLDSHOCK"/>
</dbReference>
<feature type="domain" description="CSD" evidence="1">
    <location>
        <begin position="109"/>
        <end position="174"/>
    </location>
</feature>
<dbReference type="EMBL" id="QUQO01000001">
    <property type="protein sequence ID" value="RFB04641.1"/>
    <property type="molecule type" value="Genomic_DNA"/>
</dbReference>
<dbReference type="SMART" id="SM00357">
    <property type="entry name" value="CSP"/>
    <property type="match status" value="2"/>
</dbReference>
<comment type="caution">
    <text evidence="2">The sequence shown here is derived from an EMBL/GenBank/DDBJ whole genome shotgun (WGS) entry which is preliminary data.</text>
</comment>
<feature type="domain" description="CSD" evidence="1">
    <location>
        <begin position="17"/>
        <end position="82"/>
    </location>
</feature>
<dbReference type="PROSITE" id="PS51857">
    <property type="entry name" value="CSD_2"/>
    <property type="match status" value="2"/>
</dbReference>
<proteinExistence type="predicted"/>
<dbReference type="CDD" id="cd04458">
    <property type="entry name" value="CSP_CDS"/>
    <property type="match status" value="2"/>
</dbReference>
<dbReference type="InterPro" id="IPR012340">
    <property type="entry name" value="NA-bd_OB-fold"/>
</dbReference>
<organism evidence="2 3">
    <name type="scientific">Parvularcula marina</name>
    <dbReference type="NCBI Taxonomy" id="2292771"/>
    <lineage>
        <taxon>Bacteria</taxon>
        <taxon>Pseudomonadati</taxon>
        <taxon>Pseudomonadota</taxon>
        <taxon>Alphaproteobacteria</taxon>
        <taxon>Parvularculales</taxon>
        <taxon>Parvularculaceae</taxon>
        <taxon>Parvularcula</taxon>
    </lineage>
</organism>
<reference evidence="2 3" key="1">
    <citation type="submission" date="2018-08" db="EMBL/GenBank/DDBJ databases">
        <title>Parvularcula sp. SM1705, isolated from surface water of the South Sea China.</title>
        <authorList>
            <person name="Sun L."/>
        </authorList>
    </citation>
    <scope>NUCLEOTIDE SEQUENCE [LARGE SCALE GENOMIC DNA]</scope>
    <source>
        <strain evidence="2 3">SM1705</strain>
    </source>
</reference>
<dbReference type="InParanoid" id="A0A371RGS1"/>
<protein>
    <submittedName>
        <fullName evidence="2">Cold-shock protein</fullName>
    </submittedName>
</protein>
<dbReference type="AlphaFoldDB" id="A0A371RGS1"/>
<name>A0A371RGS1_9PROT</name>
<sequence length="178" mass="19213">MPDSRPESRTENMDAREVRGFVKWFDQTKGYGFIVDEDGGRDVLIHSTCLKQSGCTSAPEGAKITCEAVEGEKGLQATKILTLDSSSATPTPRPAAPSKMPVVEAAGDFVDVDVKWFSRAKGYGFLTRGDGTDDIFVHMEVVRAAGMTELMPGQRLRASFGRGAKGLLAATIEPVRDN</sequence>
<accession>A0A371RGS1</accession>
<evidence type="ECO:0000259" key="1">
    <source>
        <dbReference type="PROSITE" id="PS51857"/>
    </source>
</evidence>
<dbReference type="InterPro" id="IPR050181">
    <property type="entry name" value="Cold_shock_domain"/>
</dbReference>
<dbReference type="InterPro" id="IPR011129">
    <property type="entry name" value="CSD"/>
</dbReference>
<keyword evidence="3" id="KW-1185">Reference proteome</keyword>
<gene>
    <name evidence="2" type="ORF">DX908_04710</name>
</gene>
<evidence type="ECO:0000313" key="2">
    <source>
        <dbReference type="EMBL" id="RFB04641.1"/>
    </source>
</evidence>
<evidence type="ECO:0000313" key="3">
    <source>
        <dbReference type="Proteomes" id="UP000264589"/>
    </source>
</evidence>
<dbReference type="Gene3D" id="2.40.50.140">
    <property type="entry name" value="Nucleic acid-binding proteins"/>
    <property type="match status" value="2"/>
</dbReference>
<dbReference type="GO" id="GO:0003676">
    <property type="term" value="F:nucleic acid binding"/>
    <property type="evidence" value="ECO:0007669"/>
    <property type="project" value="InterPro"/>
</dbReference>
<dbReference type="SUPFAM" id="SSF50249">
    <property type="entry name" value="Nucleic acid-binding proteins"/>
    <property type="match status" value="2"/>
</dbReference>
<dbReference type="OrthoDB" id="9791685at2"/>